<reference evidence="1 2" key="1">
    <citation type="submission" date="2019-06" db="EMBL/GenBank/DDBJ databases">
        <title>Sequencing the genomes of 1000 actinobacteria strains.</title>
        <authorList>
            <person name="Klenk H.-P."/>
        </authorList>
    </citation>
    <scope>NUCLEOTIDE SEQUENCE [LARGE SCALE GENOMIC DNA]</scope>
    <source>
        <strain evidence="1 2">DSM 45301</strain>
    </source>
</reference>
<keyword evidence="2" id="KW-1185">Reference proteome</keyword>
<comment type="caution">
    <text evidence="1">The sequence shown here is derived from an EMBL/GenBank/DDBJ whole genome shotgun (WGS) entry which is preliminary data.</text>
</comment>
<organism evidence="1 2">
    <name type="scientific">Pseudonocardia kunmingensis</name>
    <dbReference type="NCBI Taxonomy" id="630975"/>
    <lineage>
        <taxon>Bacteria</taxon>
        <taxon>Bacillati</taxon>
        <taxon>Actinomycetota</taxon>
        <taxon>Actinomycetes</taxon>
        <taxon>Pseudonocardiales</taxon>
        <taxon>Pseudonocardiaceae</taxon>
        <taxon>Pseudonocardia</taxon>
    </lineage>
</organism>
<name>A0A543CXA6_9PSEU</name>
<gene>
    <name evidence="1" type="ORF">FB558_8244</name>
</gene>
<accession>A0A543CXA6</accession>
<dbReference type="Proteomes" id="UP000315677">
    <property type="component" value="Unassembled WGS sequence"/>
</dbReference>
<evidence type="ECO:0000313" key="2">
    <source>
        <dbReference type="Proteomes" id="UP000315677"/>
    </source>
</evidence>
<proteinExistence type="predicted"/>
<evidence type="ECO:0000313" key="1">
    <source>
        <dbReference type="EMBL" id="TQM01730.1"/>
    </source>
</evidence>
<dbReference type="AlphaFoldDB" id="A0A543CXA6"/>
<dbReference type="EMBL" id="VFPA01000008">
    <property type="protein sequence ID" value="TQM01730.1"/>
    <property type="molecule type" value="Genomic_DNA"/>
</dbReference>
<dbReference type="OrthoDB" id="3574377at2"/>
<protein>
    <submittedName>
        <fullName evidence="1">Uncharacterized protein</fullName>
    </submittedName>
</protein>
<sequence>MARKRDRKEVDLAVEAIGGLLIEAVQATITDRVPGPARECAEEFAAIDDGVAPDDEGGPTGLMATLTLVRWLSSAREELLDRPARVDEVLAWIEDALGRRYRARARYTSGMLESEAGVRESMEYVDALQEDFLPSLIWLVAGVVAVYHEGDVGWLRRLHGPDQVLSRAPLGL</sequence>
<dbReference type="RefSeq" id="WP_142064488.1">
    <property type="nucleotide sequence ID" value="NZ_VFPA01000008.1"/>
</dbReference>